<keyword evidence="3" id="KW-1185">Reference proteome</keyword>
<feature type="compositionally biased region" description="Low complexity" evidence="1">
    <location>
        <begin position="66"/>
        <end position="81"/>
    </location>
</feature>
<reference evidence="3" key="1">
    <citation type="journal article" date="2016" name="Nat. Commun.">
        <title>The Gonium pectorale genome demonstrates co-option of cell cycle regulation during the evolution of multicellularity.</title>
        <authorList>
            <person name="Hanschen E.R."/>
            <person name="Marriage T.N."/>
            <person name="Ferris P.J."/>
            <person name="Hamaji T."/>
            <person name="Toyoda A."/>
            <person name="Fujiyama A."/>
            <person name="Neme R."/>
            <person name="Noguchi H."/>
            <person name="Minakuchi Y."/>
            <person name="Suzuki M."/>
            <person name="Kawai-Toyooka H."/>
            <person name="Smith D.R."/>
            <person name="Sparks H."/>
            <person name="Anderson J."/>
            <person name="Bakaric R."/>
            <person name="Luria V."/>
            <person name="Karger A."/>
            <person name="Kirschner M.W."/>
            <person name="Durand P.M."/>
            <person name="Michod R.E."/>
            <person name="Nozaki H."/>
            <person name="Olson B.J."/>
        </authorList>
    </citation>
    <scope>NUCLEOTIDE SEQUENCE [LARGE SCALE GENOMIC DNA]</scope>
    <source>
        <strain evidence="3">NIES-2863</strain>
    </source>
</reference>
<feature type="compositionally biased region" description="Low complexity" evidence="1">
    <location>
        <begin position="553"/>
        <end position="567"/>
    </location>
</feature>
<dbReference type="EMBL" id="LSYV01000004">
    <property type="protein sequence ID" value="KXZ54959.1"/>
    <property type="molecule type" value="Genomic_DNA"/>
</dbReference>
<name>A0A150GYN5_GONPE</name>
<gene>
    <name evidence="2" type="ORF">GPECTOR_3g127</name>
</gene>
<evidence type="ECO:0000313" key="3">
    <source>
        <dbReference type="Proteomes" id="UP000075714"/>
    </source>
</evidence>
<evidence type="ECO:0000313" key="2">
    <source>
        <dbReference type="EMBL" id="KXZ54959.1"/>
    </source>
</evidence>
<feature type="compositionally biased region" description="Gly residues" evidence="1">
    <location>
        <begin position="125"/>
        <end position="147"/>
    </location>
</feature>
<feature type="compositionally biased region" description="Gly residues" evidence="1">
    <location>
        <begin position="104"/>
        <end position="118"/>
    </location>
</feature>
<feature type="region of interest" description="Disordered" evidence="1">
    <location>
        <begin position="204"/>
        <end position="232"/>
    </location>
</feature>
<feature type="compositionally biased region" description="Acidic residues" evidence="1">
    <location>
        <begin position="693"/>
        <end position="702"/>
    </location>
</feature>
<protein>
    <submittedName>
        <fullName evidence="2">Uncharacterized protein</fullName>
    </submittedName>
</protein>
<organism evidence="2 3">
    <name type="scientific">Gonium pectorale</name>
    <name type="common">Green alga</name>
    <dbReference type="NCBI Taxonomy" id="33097"/>
    <lineage>
        <taxon>Eukaryota</taxon>
        <taxon>Viridiplantae</taxon>
        <taxon>Chlorophyta</taxon>
        <taxon>core chlorophytes</taxon>
        <taxon>Chlorophyceae</taxon>
        <taxon>CS clade</taxon>
        <taxon>Chlamydomonadales</taxon>
        <taxon>Volvocaceae</taxon>
        <taxon>Gonium</taxon>
    </lineage>
</organism>
<accession>A0A150GYN5</accession>
<dbReference type="Proteomes" id="UP000075714">
    <property type="component" value="Unassembled WGS sequence"/>
</dbReference>
<evidence type="ECO:0000256" key="1">
    <source>
        <dbReference type="SAM" id="MobiDB-lite"/>
    </source>
</evidence>
<feature type="region of interest" description="Disordered" evidence="1">
    <location>
        <begin position="549"/>
        <end position="571"/>
    </location>
</feature>
<proteinExistence type="predicted"/>
<feature type="compositionally biased region" description="Pro residues" evidence="1">
    <location>
        <begin position="35"/>
        <end position="48"/>
    </location>
</feature>
<sequence>METADASGSFPLVEASGSLPQTLSVPCRALFLPAPSVPPSGLLPPPVVEEPKAKPKGPGGGPSPLQPATSQPLSSEQPSLSPERDQAPPSFRKLAPVADQDQDGGQGMGRSSGGGGGTDVNYAGGASGADVGPGGGGRDYSGSGLGEGAKLPPPPLLQQLKAQSLAPLLAQSRPLAVPGEGSAAADVAHANPVPVSLAAFAGGAAGPAADKPPAPAALQPPPSAAMSPDPAMPLLPGTGVPWALLLTDFPPLPSRRAHVPQQPRPTLEAAVPPAALAVAATALEPGLAATTAEPAVAATAGVERKPGVVAMEITCTMAAGTTRVSVTGFTNDVAPPPLPLHARGGDRTATAAIHLELTELTGMGLTDYRIASELAARLRNAPPVSPLPKAPGRLRAPGGAPPPPSLHGPPGVVRRAAAEAELAYAELEALLTLSFAAPTRDVILLPPVSLATAAAAPTGVRQQVAVATAASAATRAATSTATVANGHGNRECKDGFEEGAAARQRLNALRFSTRQLLESVADRLLAAVLKWRLRETAVAEAILRELQRPPAPSAAAAETAAQGGKPALSLPREGPLAAAAALGGSRLQPAAPERRAPVKVASTASTVAAVAAPSPKAALTTTWLKEATPPVPGLMELKLAQTAATAAVTAALAAAARGVGKNQLLPPDDDAGAPSSSAEEEAEDERAEHGEQEGDAEEEEYVDALGSESGSEARR</sequence>
<feature type="region of interest" description="Disordered" evidence="1">
    <location>
        <begin position="31"/>
        <end position="155"/>
    </location>
</feature>
<dbReference type="AlphaFoldDB" id="A0A150GYN5"/>
<feature type="region of interest" description="Disordered" evidence="1">
    <location>
        <begin position="381"/>
        <end position="411"/>
    </location>
</feature>
<feature type="compositionally biased region" description="Pro residues" evidence="1">
    <location>
        <begin position="210"/>
        <end position="223"/>
    </location>
</feature>
<comment type="caution">
    <text evidence="2">The sequence shown here is derived from an EMBL/GenBank/DDBJ whole genome shotgun (WGS) entry which is preliminary data.</text>
</comment>
<feature type="region of interest" description="Disordered" evidence="1">
    <location>
        <begin position="661"/>
        <end position="715"/>
    </location>
</feature>